<keyword evidence="3" id="KW-0238">DNA-binding</keyword>
<organism evidence="5 6">
    <name type="scientific">Motilimonas cestriensis</name>
    <dbReference type="NCBI Taxonomy" id="2742685"/>
    <lineage>
        <taxon>Bacteria</taxon>
        <taxon>Pseudomonadati</taxon>
        <taxon>Pseudomonadota</taxon>
        <taxon>Gammaproteobacteria</taxon>
        <taxon>Alteromonadales</taxon>
        <taxon>Alteromonadales genera incertae sedis</taxon>
        <taxon>Motilimonas</taxon>
    </lineage>
</organism>
<feature type="domain" description="5'-3' exonuclease" evidence="4">
    <location>
        <begin position="2"/>
        <end position="257"/>
    </location>
</feature>
<dbReference type="SMART" id="SM00279">
    <property type="entry name" value="HhH2"/>
    <property type="match status" value="1"/>
</dbReference>
<evidence type="ECO:0000256" key="1">
    <source>
        <dbReference type="ARBA" id="ARBA00022722"/>
    </source>
</evidence>
<dbReference type="NCBIfam" id="NF007017">
    <property type="entry name" value="PRK09482.1"/>
    <property type="match status" value="1"/>
</dbReference>
<comment type="caution">
    <text evidence="5">The sequence shown here is derived from an EMBL/GenBank/DDBJ whole genome shotgun (WGS) entry which is preliminary data.</text>
</comment>
<accession>A0ABS8W6X3</accession>
<dbReference type="CDD" id="cd09859">
    <property type="entry name" value="PIN_53EXO"/>
    <property type="match status" value="1"/>
</dbReference>
<dbReference type="CDD" id="cd09898">
    <property type="entry name" value="H3TH_53EXO"/>
    <property type="match status" value="1"/>
</dbReference>
<evidence type="ECO:0000313" key="6">
    <source>
        <dbReference type="Proteomes" id="UP001201273"/>
    </source>
</evidence>
<evidence type="ECO:0000256" key="2">
    <source>
        <dbReference type="ARBA" id="ARBA00022801"/>
    </source>
</evidence>
<protein>
    <submittedName>
        <fullName evidence="5">Flap endonuclease Xni</fullName>
        <ecNumber evidence="5">3.1.-.-</ecNumber>
    </submittedName>
</protein>
<dbReference type="EC" id="3.1.-.-" evidence="5"/>
<dbReference type="EMBL" id="JAIMJA010000002">
    <property type="protein sequence ID" value="MCE2593554.1"/>
    <property type="molecule type" value="Genomic_DNA"/>
</dbReference>
<dbReference type="InterPro" id="IPR002421">
    <property type="entry name" value="5-3_exonuclease"/>
</dbReference>
<dbReference type="PANTHER" id="PTHR42646:SF2">
    <property type="entry name" value="5'-3' EXONUCLEASE FAMILY PROTEIN"/>
    <property type="match status" value="1"/>
</dbReference>
<dbReference type="InterPro" id="IPR036279">
    <property type="entry name" value="5-3_exonuclease_C_sf"/>
</dbReference>
<keyword evidence="5" id="KW-0255">Endonuclease</keyword>
<dbReference type="Gene3D" id="3.40.50.1010">
    <property type="entry name" value="5'-nuclease"/>
    <property type="match status" value="1"/>
</dbReference>
<dbReference type="InterPro" id="IPR029060">
    <property type="entry name" value="PIN-like_dom_sf"/>
</dbReference>
<keyword evidence="6" id="KW-1185">Reference proteome</keyword>
<dbReference type="Gene3D" id="1.10.150.20">
    <property type="entry name" value="5' to 3' exonuclease, C-terminal subdomain"/>
    <property type="match status" value="1"/>
</dbReference>
<evidence type="ECO:0000256" key="3">
    <source>
        <dbReference type="ARBA" id="ARBA00023125"/>
    </source>
</evidence>
<dbReference type="InterPro" id="IPR020045">
    <property type="entry name" value="DNA_polI_H3TH"/>
</dbReference>
<keyword evidence="2 5" id="KW-0378">Hydrolase</keyword>
<sequence>MGNTLLIVDAMNLIRRIHAVSESQHPSEQSQLIATLNGTVNSCNKLLRQIPSTHVIAVFDGQQPSWRSELWPEYKQGRTPAPTPLVDFLPNIQDALLAHGIESLVSEQDEADDLIATLALTVAKNNKQSCIISTDKGFFQLQQPLIKQYDYFSHQWLTAAQFCQKVAIKREQLIDYWCLTGVGSSNIKGVPGIGPKTASKLLAQYASLEIMLASQDETDKALNKVKQHSEEARLSKTLVMLKADIPLGFNLKDIRYNKSINKKLPY</sequence>
<dbReference type="PANTHER" id="PTHR42646">
    <property type="entry name" value="FLAP ENDONUCLEASE XNI"/>
    <property type="match status" value="1"/>
</dbReference>
<gene>
    <name evidence="5" type="primary">xni</name>
    <name evidence="5" type="ORF">K6Y31_01825</name>
</gene>
<evidence type="ECO:0000313" key="5">
    <source>
        <dbReference type="EMBL" id="MCE2593554.1"/>
    </source>
</evidence>
<dbReference type="GO" id="GO:0004519">
    <property type="term" value="F:endonuclease activity"/>
    <property type="evidence" value="ECO:0007669"/>
    <property type="project" value="UniProtKB-KW"/>
</dbReference>
<reference evidence="5 6" key="1">
    <citation type="journal article" date="2022" name="Environ. Microbiol. Rep.">
        <title>Eco-phylogenetic analyses reveal divergent evolution of vitamin B12 metabolism in the marine bacterial family 'Psychromonadaceae'.</title>
        <authorList>
            <person name="Jin X."/>
            <person name="Yang Y."/>
            <person name="Cao H."/>
            <person name="Gao B."/>
            <person name="Zhao Z."/>
        </authorList>
    </citation>
    <scope>NUCLEOTIDE SEQUENCE [LARGE SCALE GENOMIC DNA]</scope>
    <source>
        <strain evidence="5 6">MKS20</strain>
    </source>
</reference>
<dbReference type="InterPro" id="IPR008918">
    <property type="entry name" value="HhH2"/>
</dbReference>
<dbReference type="SUPFAM" id="SSF47807">
    <property type="entry name" value="5' to 3' exonuclease, C-terminal subdomain"/>
    <property type="match status" value="1"/>
</dbReference>
<evidence type="ECO:0000259" key="4">
    <source>
        <dbReference type="SMART" id="SM00475"/>
    </source>
</evidence>
<dbReference type="Proteomes" id="UP001201273">
    <property type="component" value="Unassembled WGS sequence"/>
</dbReference>
<dbReference type="InterPro" id="IPR038969">
    <property type="entry name" value="FEN"/>
</dbReference>
<keyword evidence="1" id="KW-0540">Nuclease</keyword>
<dbReference type="SMART" id="SM00475">
    <property type="entry name" value="53EXOc"/>
    <property type="match status" value="1"/>
</dbReference>
<dbReference type="InterPro" id="IPR020046">
    <property type="entry name" value="5-3_exonucl_a-hlix_arch_N"/>
</dbReference>
<dbReference type="SUPFAM" id="SSF88723">
    <property type="entry name" value="PIN domain-like"/>
    <property type="match status" value="1"/>
</dbReference>
<dbReference type="Pfam" id="PF02739">
    <property type="entry name" value="5_3_exonuc_N"/>
    <property type="match status" value="1"/>
</dbReference>
<proteinExistence type="predicted"/>
<dbReference type="Pfam" id="PF01367">
    <property type="entry name" value="5_3_exonuc"/>
    <property type="match status" value="1"/>
</dbReference>
<dbReference type="RefSeq" id="WP_233051160.1">
    <property type="nucleotide sequence ID" value="NZ_JAIMJA010000002.1"/>
</dbReference>
<name>A0ABS8W6X3_9GAMM</name>
<dbReference type="GO" id="GO:0016787">
    <property type="term" value="F:hydrolase activity"/>
    <property type="evidence" value="ECO:0007669"/>
    <property type="project" value="UniProtKB-KW"/>
</dbReference>